<dbReference type="PANTHER" id="PTHR48098:SF6">
    <property type="entry name" value="FERRI-BACILLIBACTIN ESTERASE BESA"/>
    <property type="match status" value="1"/>
</dbReference>
<name>A0ABZ2L5M9_9BACT</name>
<sequence length="393" mass="42086">MNILRCLSAASITVFLGCASSGSDEQAPTTVRVHYPVGARTLTLTSAREPRTGTYLGDDTWEFSFDGASSALSVKPVLDGVPARGPDYGVRAGERVDIYPHFFQVRGSVSTRWPEFKSTVHPRPDGMGRPIEVYLPPSYEENPTARFPVIYMMDGQAMFSNWVIGPVVLGDALVDDALDAAAETGAIAETIVVGIDSPVVANASDPLEDRHLELTPTNAFDPTGSVKKSGDGPKFLSMLVDELKPLVDAELRTRPARESTFIGGGSLGGLMSAYAGVTRGDVFGGIVSLSGSAWWDDRLAVRMVRDAKTGPRQTLKVYADVGGGEVYPETDLKDLMIASNRDLFQAYTDAGYVEGRTLMTLVSPAVDPGNEHNATHFGRRIPSALAFVIGPGR</sequence>
<organism evidence="1 2">
    <name type="scientific">Pendulispora rubella</name>
    <dbReference type="NCBI Taxonomy" id="2741070"/>
    <lineage>
        <taxon>Bacteria</taxon>
        <taxon>Pseudomonadati</taxon>
        <taxon>Myxococcota</taxon>
        <taxon>Myxococcia</taxon>
        <taxon>Myxococcales</taxon>
        <taxon>Sorangiineae</taxon>
        <taxon>Pendulisporaceae</taxon>
        <taxon>Pendulispora</taxon>
    </lineage>
</organism>
<dbReference type="InterPro" id="IPR050583">
    <property type="entry name" value="Mycobacterial_A85_antigen"/>
</dbReference>
<dbReference type="PANTHER" id="PTHR48098">
    <property type="entry name" value="ENTEROCHELIN ESTERASE-RELATED"/>
    <property type="match status" value="1"/>
</dbReference>
<dbReference type="Proteomes" id="UP001374803">
    <property type="component" value="Chromosome"/>
</dbReference>
<reference evidence="1" key="1">
    <citation type="submission" date="2021-12" db="EMBL/GenBank/DDBJ databases">
        <title>Discovery of the Pendulisporaceae a myxobacterial family with distinct sporulation behavior and unique specialized metabolism.</title>
        <authorList>
            <person name="Garcia R."/>
            <person name="Popoff A."/>
            <person name="Bader C.D."/>
            <person name="Loehr J."/>
            <person name="Walesch S."/>
            <person name="Walt C."/>
            <person name="Boldt J."/>
            <person name="Bunk B."/>
            <person name="Haeckl F.J.F.P.J."/>
            <person name="Gunesch A.P."/>
            <person name="Birkelbach J."/>
            <person name="Nuebel U."/>
            <person name="Pietschmann T."/>
            <person name="Bach T."/>
            <person name="Mueller R."/>
        </authorList>
    </citation>
    <scope>NUCLEOTIDE SEQUENCE</scope>
    <source>
        <strain evidence="1">MSr11367</strain>
    </source>
</reference>
<evidence type="ECO:0000313" key="1">
    <source>
        <dbReference type="EMBL" id="WXB06247.1"/>
    </source>
</evidence>
<accession>A0ABZ2L5M9</accession>
<dbReference type="PROSITE" id="PS51257">
    <property type="entry name" value="PROKAR_LIPOPROTEIN"/>
    <property type="match status" value="1"/>
</dbReference>
<dbReference type="EMBL" id="CP089983">
    <property type="protein sequence ID" value="WXB06247.1"/>
    <property type="molecule type" value="Genomic_DNA"/>
</dbReference>
<dbReference type="RefSeq" id="WP_394835896.1">
    <property type="nucleotide sequence ID" value="NZ_CP089929.1"/>
</dbReference>
<keyword evidence="2" id="KW-1185">Reference proteome</keyword>
<dbReference type="SUPFAM" id="SSF53474">
    <property type="entry name" value="alpha/beta-Hydrolases"/>
    <property type="match status" value="1"/>
</dbReference>
<dbReference type="Gene3D" id="3.40.50.1820">
    <property type="entry name" value="alpha/beta hydrolase"/>
    <property type="match status" value="1"/>
</dbReference>
<dbReference type="Pfam" id="PF00756">
    <property type="entry name" value="Esterase"/>
    <property type="match status" value="1"/>
</dbReference>
<protein>
    <recommendedName>
        <fullName evidence="3">Esterase</fullName>
    </recommendedName>
</protein>
<proteinExistence type="predicted"/>
<evidence type="ECO:0008006" key="3">
    <source>
        <dbReference type="Google" id="ProtNLM"/>
    </source>
</evidence>
<gene>
    <name evidence="1" type="ORF">LVJ94_03170</name>
</gene>
<dbReference type="InterPro" id="IPR029058">
    <property type="entry name" value="AB_hydrolase_fold"/>
</dbReference>
<dbReference type="InterPro" id="IPR000801">
    <property type="entry name" value="Esterase-like"/>
</dbReference>
<evidence type="ECO:0000313" key="2">
    <source>
        <dbReference type="Proteomes" id="UP001374803"/>
    </source>
</evidence>